<reference evidence="6 7" key="1">
    <citation type="journal article" date="2014" name="ISME J.">
        <title>Adaptation of an abundant Roseobacter RCA organism to pelagic systems revealed by genomic and transcriptomic analyses.</title>
        <authorList>
            <person name="Voget S."/>
            <person name="Wemheuer B."/>
            <person name="Brinkhoff T."/>
            <person name="Vollmers J."/>
            <person name="Dietrich S."/>
            <person name="Giebel H.A."/>
            <person name="Beardsley C."/>
            <person name="Sardemann C."/>
            <person name="Bakenhus I."/>
            <person name="Billerbeck S."/>
            <person name="Daniel R."/>
            <person name="Simon M."/>
        </authorList>
    </citation>
    <scope>NUCLEOTIDE SEQUENCE [LARGE SCALE GENOMIC DNA]</scope>
    <source>
        <strain evidence="6 7">RCA23</strain>
    </source>
</reference>
<dbReference type="GO" id="GO:0042884">
    <property type="term" value="P:microcin transport"/>
    <property type="evidence" value="ECO:0007669"/>
    <property type="project" value="TreeGrafter"/>
</dbReference>
<evidence type="ECO:0000256" key="1">
    <source>
        <dbReference type="ARBA" id="ARBA00004418"/>
    </source>
</evidence>
<dbReference type="GO" id="GO:0030288">
    <property type="term" value="C:outer membrane-bounded periplasmic space"/>
    <property type="evidence" value="ECO:0007669"/>
    <property type="project" value="TreeGrafter"/>
</dbReference>
<proteinExistence type="inferred from homology"/>
<dbReference type="GO" id="GO:1904680">
    <property type="term" value="F:peptide transmembrane transporter activity"/>
    <property type="evidence" value="ECO:0007669"/>
    <property type="project" value="TreeGrafter"/>
</dbReference>
<comment type="similarity">
    <text evidence="2">Belongs to the bacterial solute-binding protein 5 family.</text>
</comment>
<dbReference type="AlphaFoldDB" id="A0AAN0VHN7"/>
<evidence type="ECO:0000313" key="7">
    <source>
        <dbReference type="Proteomes" id="UP000028680"/>
    </source>
</evidence>
<sequence>MTLGFCDSLVLGAALVVTSAGGLAAEAHDPITVSHGYSYFGDLKYPADFAHLDYVNPAAPKGGEISQWFFGAFDSFNPYARKGNQAALSAIPFETVMTSFADDATASYCFLCTTVEYPESLDWAIFTLRDDVRFSDGSALTAEDVKFSFNLFMEQGLPSYRAAVSGMVAEIEILSPLQIKFTFTEDAPRRDVIDLAGGIPVFSKTWFESTGARLDDSSLIPFIGTGPYVLDSYEVNQRVIYVRRDDYWGEALPANIGRNNFDRIRVEYFADSAAAFEGFKGGLYTFRSENSSKQWATSYDFEAIEAGHVVKTELPDGNLAMAQAYVFNLRREKFQDRRVREALAMMFNFEWSNAQLFYGLYERVQSFWGNSELEAKGVPSEGERAVLQPLVDQGLLSADILTDEAVMAPVSGARQLDRKNLRRASQLMDEAGWRVNSDGMREKAGQVFTLEVLDSSPAFDRITNPMIENMKALGIDARLNRVDTAQESERTRAYDFDVTTHSMRMSFEPSSGLEQYFGTKAMDQSSRNLMGLSDPAVDALIEKTVRAQSKAELNTNIRALDRVLRAKRFWIPQWFKAVHTVAYYDQYGYPDPLPPFARGELDFWWFDADKAAKLKAAGVLN</sequence>
<dbReference type="Pfam" id="PF00496">
    <property type="entry name" value="SBP_bac_5"/>
    <property type="match status" value="1"/>
</dbReference>
<dbReference type="GO" id="GO:0043190">
    <property type="term" value="C:ATP-binding cassette (ABC) transporter complex"/>
    <property type="evidence" value="ECO:0007669"/>
    <property type="project" value="InterPro"/>
</dbReference>
<keyword evidence="7" id="KW-1185">Reference proteome</keyword>
<dbReference type="PIRSF" id="PIRSF002741">
    <property type="entry name" value="MppA"/>
    <property type="match status" value="1"/>
</dbReference>
<dbReference type="Proteomes" id="UP000028680">
    <property type="component" value="Chromosome"/>
</dbReference>
<feature type="chain" id="PRO_5042864831" evidence="4">
    <location>
        <begin position="25"/>
        <end position="621"/>
    </location>
</feature>
<feature type="signal peptide" evidence="4">
    <location>
        <begin position="1"/>
        <end position="24"/>
    </location>
</feature>
<dbReference type="PANTHER" id="PTHR30290">
    <property type="entry name" value="PERIPLASMIC BINDING COMPONENT OF ABC TRANSPORTER"/>
    <property type="match status" value="1"/>
</dbReference>
<evidence type="ECO:0000256" key="2">
    <source>
        <dbReference type="ARBA" id="ARBA00005695"/>
    </source>
</evidence>
<keyword evidence="3 4" id="KW-0732">Signal</keyword>
<dbReference type="InterPro" id="IPR039424">
    <property type="entry name" value="SBP_5"/>
</dbReference>
<name>A0AAN0VHN7_9RHOB</name>
<dbReference type="SUPFAM" id="SSF53850">
    <property type="entry name" value="Periplasmic binding protein-like II"/>
    <property type="match status" value="1"/>
</dbReference>
<evidence type="ECO:0000313" key="6">
    <source>
        <dbReference type="EMBL" id="AII86187.1"/>
    </source>
</evidence>
<dbReference type="EMBL" id="CP003984">
    <property type="protein sequence ID" value="AII86187.1"/>
    <property type="molecule type" value="Genomic_DNA"/>
</dbReference>
<dbReference type="InterPro" id="IPR030678">
    <property type="entry name" value="Peptide/Ni-bd"/>
</dbReference>
<evidence type="ECO:0000256" key="4">
    <source>
        <dbReference type="SAM" id="SignalP"/>
    </source>
</evidence>
<organism evidence="6 7">
    <name type="scientific">Planktomarina temperata RCA23</name>
    <dbReference type="NCBI Taxonomy" id="666509"/>
    <lineage>
        <taxon>Bacteria</taxon>
        <taxon>Pseudomonadati</taxon>
        <taxon>Pseudomonadota</taxon>
        <taxon>Alphaproteobacteria</taxon>
        <taxon>Rhodobacterales</taxon>
        <taxon>Paracoccaceae</taxon>
        <taxon>Planktomarina</taxon>
    </lineage>
</organism>
<evidence type="ECO:0000256" key="3">
    <source>
        <dbReference type="ARBA" id="ARBA00022729"/>
    </source>
</evidence>
<dbReference type="InterPro" id="IPR000914">
    <property type="entry name" value="SBP_5_dom"/>
</dbReference>
<dbReference type="KEGG" id="ptp:RCA23_c06280"/>
<accession>A0AAN0VHN7</accession>
<evidence type="ECO:0000259" key="5">
    <source>
        <dbReference type="Pfam" id="PF00496"/>
    </source>
</evidence>
<dbReference type="GO" id="GO:0015833">
    <property type="term" value="P:peptide transport"/>
    <property type="evidence" value="ECO:0007669"/>
    <property type="project" value="TreeGrafter"/>
</dbReference>
<dbReference type="Gene3D" id="3.10.105.10">
    <property type="entry name" value="Dipeptide-binding Protein, Domain 3"/>
    <property type="match status" value="1"/>
</dbReference>
<feature type="domain" description="Solute-binding protein family 5" evidence="5">
    <location>
        <begin position="125"/>
        <end position="521"/>
    </location>
</feature>
<comment type="subcellular location">
    <subcellularLocation>
        <location evidence="1">Periplasm</location>
    </subcellularLocation>
</comment>
<protein>
    <submittedName>
        <fullName evidence="6">ABC transporter extracellular solute-binding protein</fullName>
    </submittedName>
</protein>
<dbReference type="Gene3D" id="3.40.190.10">
    <property type="entry name" value="Periplasmic binding protein-like II"/>
    <property type="match status" value="1"/>
</dbReference>
<gene>
    <name evidence="6" type="ORF">RCA23_c06280</name>
</gene>
<dbReference type="RefSeq" id="WP_044049086.1">
    <property type="nucleotide sequence ID" value="NZ_CP003984.1"/>
</dbReference>
<dbReference type="PANTHER" id="PTHR30290:SF64">
    <property type="entry name" value="ABC TRANSPORTER PERIPLASMIC BINDING PROTEIN"/>
    <property type="match status" value="1"/>
</dbReference>
<dbReference type="CDD" id="cd08497">
    <property type="entry name" value="MbnE-like"/>
    <property type="match status" value="1"/>
</dbReference>